<keyword evidence="4 7" id="KW-0133">Cell shape</keyword>
<comment type="similarity">
    <text evidence="2">Belongs to the YkuD family.</text>
</comment>
<dbReference type="InterPro" id="IPR045380">
    <property type="entry name" value="LD_TPept_scaffold_dom"/>
</dbReference>
<evidence type="ECO:0000256" key="8">
    <source>
        <dbReference type="SAM" id="SignalP"/>
    </source>
</evidence>
<keyword evidence="11" id="KW-1185">Reference proteome</keyword>
<dbReference type="Pfam" id="PF01471">
    <property type="entry name" value="PG_binding_1"/>
    <property type="match status" value="1"/>
</dbReference>
<comment type="pathway">
    <text evidence="1 7">Cell wall biogenesis; peptidoglycan biosynthesis.</text>
</comment>
<dbReference type="InterPro" id="IPR005490">
    <property type="entry name" value="LD_TPept_cat_dom"/>
</dbReference>
<evidence type="ECO:0000256" key="2">
    <source>
        <dbReference type="ARBA" id="ARBA00005992"/>
    </source>
</evidence>
<evidence type="ECO:0000256" key="4">
    <source>
        <dbReference type="ARBA" id="ARBA00022960"/>
    </source>
</evidence>
<proteinExistence type="inferred from homology"/>
<evidence type="ECO:0000313" key="10">
    <source>
        <dbReference type="EMBL" id="MFD1341919.1"/>
    </source>
</evidence>
<dbReference type="CDD" id="cd16913">
    <property type="entry name" value="YkuD_like"/>
    <property type="match status" value="1"/>
</dbReference>
<evidence type="ECO:0000256" key="1">
    <source>
        <dbReference type="ARBA" id="ARBA00004752"/>
    </source>
</evidence>
<keyword evidence="6 7" id="KW-0961">Cell wall biogenesis/degradation</keyword>
<evidence type="ECO:0000259" key="9">
    <source>
        <dbReference type="PROSITE" id="PS52029"/>
    </source>
</evidence>
<feature type="chain" id="PRO_5045615331" evidence="8">
    <location>
        <begin position="34"/>
        <end position="539"/>
    </location>
</feature>
<dbReference type="PANTHER" id="PTHR41533:SF2">
    <property type="entry name" value="BLR7131 PROTEIN"/>
    <property type="match status" value="1"/>
</dbReference>
<dbReference type="InterPro" id="IPR038063">
    <property type="entry name" value="Transpep_catalytic_dom"/>
</dbReference>
<feature type="active site" description="Proton donor/acceptor" evidence="7">
    <location>
        <position position="431"/>
    </location>
</feature>
<dbReference type="EMBL" id="JBHTMU010000007">
    <property type="protein sequence ID" value="MFD1341919.1"/>
    <property type="molecule type" value="Genomic_DNA"/>
</dbReference>
<accession>A0ABW3ZG03</accession>
<dbReference type="InterPro" id="IPR052905">
    <property type="entry name" value="LD-transpeptidase_YkuD-like"/>
</dbReference>
<dbReference type="SUPFAM" id="SSF141523">
    <property type="entry name" value="L,D-transpeptidase catalytic domain-like"/>
    <property type="match status" value="1"/>
</dbReference>
<dbReference type="RefSeq" id="WP_386801981.1">
    <property type="nucleotide sequence ID" value="NZ_JBHTMU010000007.1"/>
</dbReference>
<evidence type="ECO:0000256" key="7">
    <source>
        <dbReference type="PROSITE-ProRule" id="PRU01373"/>
    </source>
</evidence>
<gene>
    <name evidence="10" type="ORF">ACFQ4E_05745</name>
</gene>
<keyword evidence="3" id="KW-0808">Transferase</keyword>
<feature type="signal peptide" evidence="8">
    <location>
        <begin position="1"/>
        <end position="33"/>
    </location>
</feature>
<reference evidence="11" key="1">
    <citation type="journal article" date="2019" name="Int. J. Syst. Evol. Microbiol.">
        <title>The Global Catalogue of Microorganisms (GCM) 10K type strain sequencing project: providing services to taxonomists for standard genome sequencing and annotation.</title>
        <authorList>
            <consortium name="The Broad Institute Genomics Platform"/>
            <consortium name="The Broad Institute Genome Sequencing Center for Infectious Disease"/>
            <person name="Wu L."/>
            <person name="Ma J."/>
        </authorList>
    </citation>
    <scope>NUCLEOTIDE SEQUENCE [LARGE SCALE GENOMIC DNA]</scope>
    <source>
        <strain evidence="11">CCUG 62953</strain>
    </source>
</reference>
<dbReference type="InterPro" id="IPR036366">
    <property type="entry name" value="PGBDSf"/>
</dbReference>
<dbReference type="Proteomes" id="UP001597135">
    <property type="component" value="Unassembled WGS sequence"/>
</dbReference>
<dbReference type="PROSITE" id="PS52029">
    <property type="entry name" value="LD_TPASE"/>
    <property type="match status" value="1"/>
</dbReference>
<protein>
    <submittedName>
        <fullName evidence="10">Murein L,D-transpeptidase</fullName>
    </submittedName>
</protein>
<dbReference type="Pfam" id="PF03734">
    <property type="entry name" value="YkuD"/>
    <property type="match status" value="1"/>
</dbReference>
<dbReference type="Gene3D" id="1.10.101.10">
    <property type="entry name" value="PGBD-like superfamily/PGBD"/>
    <property type="match status" value="1"/>
</dbReference>
<sequence>MTMTPPRFALLRRVTCLACFGLALVAATPRADAQISLLQQTVAEATMGDESLASFYRDRGFEPLWAGADAASLERRSALLAAMAQTTAHGLPSWQGEIDALLAELRAAQTLTERGRAEVAVSRAYLKFARALQTGILEPGRVVRDIRREVPYRSADELLMLVADNPPRSAMRKLSPATREYARLMREKFTLERRIARGGWGPQVPSGKYERGMSGPGVIALRNRLIAMDYLAPTARAGFDSTMHDAVELFQADHGLIVDGIVGGDTLRAMNVDADERLRSVLVAMERERWMNLPGGLGKRHIRVNLPEFMARVYDDDKLTFETRAVIGARGDDRESPEFSDEMEHMVVNPSWYVPRSIVVNEYLPLLRQNPYSVGHIEITDSRGRRVNRAAGFSQYGPQSFPFSMRQPPGPKNALGQVKFMFPNRYNIYLHDTPSQHLFADDVRAYSHGCIRLDDPYDLAYVLLAPQSDDPKGLFQSRLRGGRESRIDLETHVPVHLMYRTAYTTPKGHVQYRHDIYGRDAAIWRALERAGVSLEVGRS</sequence>
<dbReference type="PANTHER" id="PTHR41533">
    <property type="entry name" value="L,D-TRANSPEPTIDASE HI_1667-RELATED"/>
    <property type="match status" value="1"/>
</dbReference>
<keyword evidence="8" id="KW-0732">Signal</keyword>
<dbReference type="Gene3D" id="2.40.440.10">
    <property type="entry name" value="L,D-transpeptidase catalytic domain-like"/>
    <property type="match status" value="1"/>
</dbReference>
<dbReference type="InterPro" id="IPR036365">
    <property type="entry name" value="PGBD-like_sf"/>
</dbReference>
<evidence type="ECO:0000256" key="6">
    <source>
        <dbReference type="ARBA" id="ARBA00023316"/>
    </source>
</evidence>
<evidence type="ECO:0000313" key="11">
    <source>
        <dbReference type="Proteomes" id="UP001597135"/>
    </source>
</evidence>
<keyword evidence="5 7" id="KW-0573">Peptidoglycan synthesis</keyword>
<evidence type="ECO:0000256" key="3">
    <source>
        <dbReference type="ARBA" id="ARBA00022679"/>
    </source>
</evidence>
<name>A0ABW3ZG03_9RHOB</name>
<dbReference type="Pfam" id="PF20142">
    <property type="entry name" value="Scaffold"/>
    <property type="match status" value="1"/>
</dbReference>
<dbReference type="SUPFAM" id="SSF47090">
    <property type="entry name" value="PGBD-like"/>
    <property type="match status" value="1"/>
</dbReference>
<evidence type="ECO:0000256" key="5">
    <source>
        <dbReference type="ARBA" id="ARBA00022984"/>
    </source>
</evidence>
<organism evidence="10 11">
    <name type="scientific">Litorisediminicola beolgyonensis</name>
    <dbReference type="NCBI Taxonomy" id="1173614"/>
    <lineage>
        <taxon>Bacteria</taxon>
        <taxon>Pseudomonadati</taxon>
        <taxon>Pseudomonadota</taxon>
        <taxon>Alphaproteobacteria</taxon>
        <taxon>Rhodobacterales</taxon>
        <taxon>Paracoccaceae</taxon>
        <taxon>Litorisediminicola</taxon>
    </lineage>
</organism>
<feature type="domain" description="L,D-TPase catalytic" evidence="9">
    <location>
        <begin position="300"/>
        <end position="475"/>
    </location>
</feature>
<feature type="active site" description="Nucleophile" evidence="7">
    <location>
        <position position="450"/>
    </location>
</feature>
<comment type="caution">
    <text evidence="10">The sequence shown here is derived from an EMBL/GenBank/DDBJ whole genome shotgun (WGS) entry which is preliminary data.</text>
</comment>
<dbReference type="InterPro" id="IPR002477">
    <property type="entry name" value="Peptidoglycan-bd-like"/>
</dbReference>